<evidence type="ECO:0000313" key="1">
    <source>
        <dbReference type="EMBL" id="JAH23113.1"/>
    </source>
</evidence>
<protein>
    <submittedName>
        <fullName evidence="1">Uncharacterized protein</fullName>
    </submittedName>
</protein>
<name>A0A0E9R434_ANGAN</name>
<dbReference type="EMBL" id="GBXM01085464">
    <property type="protein sequence ID" value="JAH23113.1"/>
    <property type="molecule type" value="Transcribed_RNA"/>
</dbReference>
<sequence>MTLTALKRHRSLGK</sequence>
<organism evidence="1">
    <name type="scientific">Anguilla anguilla</name>
    <name type="common">European freshwater eel</name>
    <name type="synonym">Muraena anguilla</name>
    <dbReference type="NCBI Taxonomy" id="7936"/>
    <lineage>
        <taxon>Eukaryota</taxon>
        <taxon>Metazoa</taxon>
        <taxon>Chordata</taxon>
        <taxon>Craniata</taxon>
        <taxon>Vertebrata</taxon>
        <taxon>Euteleostomi</taxon>
        <taxon>Actinopterygii</taxon>
        <taxon>Neopterygii</taxon>
        <taxon>Teleostei</taxon>
        <taxon>Anguilliformes</taxon>
        <taxon>Anguillidae</taxon>
        <taxon>Anguilla</taxon>
    </lineage>
</organism>
<reference evidence="1" key="2">
    <citation type="journal article" date="2015" name="Fish Shellfish Immunol.">
        <title>Early steps in the European eel (Anguilla anguilla)-Vibrio vulnificus interaction in the gills: Role of the RtxA13 toxin.</title>
        <authorList>
            <person name="Callol A."/>
            <person name="Pajuelo D."/>
            <person name="Ebbesson L."/>
            <person name="Teles M."/>
            <person name="MacKenzie S."/>
            <person name="Amaro C."/>
        </authorList>
    </citation>
    <scope>NUCLEOTIDE SEQUENCE</scope>
</reference>
<proteinExistence type="predicted"/>
<accession>A0A0E9R434</accession>
<reference evidence="1" key="1">
    <citation type="submission" date="2014-11" db="EMBL/GenBank/DDBJ databases">
        <authorList>
            <person name="Amaro Gonzalez C."/>
        </authorList>
    </citation>
    <scope>NUCLEOTIDE SEQUENCE</scope>
</reference>